<evidence type="ECO:0000313" key="3">
    <source>
        <dbReference type="Proteomes" id="UP000479691"/>
    </source>
</evidence>
<feature type="compositionally biased region" description="Acidic residues" evidence="1">
    <location>
        <begin position="242"/>
        <end position="252"/>
    </location>
</feature>
<comment type="caution">
    <text evidence="2">The sequence shown here is derived from an EMBL/GenBank/DDBJ whole genome shotgun (WGS) entry which is preliminary data.</text>
</comment>
<name>A0A7C8K5E7_ORBOL</name>
<evidence type="ECO:0000256" key="1">
    <source>
        <dbReference type="SAM" id="MobiDB-lite"/>
    </source>
</evidence>
<sequence length="252" mass="28261">MATEGMTVLVEMPNLSSAVRMFHKLDDVNSLLSLIGDTCPFFEISRMTAFRNNKALEKTDKLLFGEHLVVKYKYEDLDRVDPKVELEKVLDKMKDIDVILQILSTQNECLLDQEQRNPNIKGLSVGLGSDFSFEEGYESSDNVYYGKDMPLPVIRVKLPGANGSAVIAPGPDRDSKERFRRIFDTNIQGIYFKKYKAGYPASSLESMTKEQLEETFGIYPTLDSSGSEEDGSGVSGTTESFIPDEEIPQLEI</sequence>
<organism evidence="2 3">
    <name type="scientific">Orbilia oligospora</name>
    <name type="common">Nematode-trapping fungus</name>
    <name type="synonym">Arthrobotrys oligospora</name>
    <dbReference type="NCBI Taxonomy" id="2813651"/>
    <lineage>
        <taxon>Eukaryota</taxon>
        <taxon>Fungi</taxon>
        <taxon>Dikarya</taxon>
        <taxon>Ascomycota</taxon>
        <taxon>Pezizomycotina</taxon>
        <taxon>Orbiliomycetes</taxon>
        <taxon>Orbiliales</taxon>
        <taxon>Orbiliaceae</taxon>
        <taxon>Orbilia</taxon>
    </lineage>
</organism>
<proteinExistence type="predicted"/>
<feature type="region of interest" description="Disordered" evidence="1">
    <location>
        <begin position="220"/>
        <end position="252"/>
    </location>
</feature>
<dbReference type="AlphaFoldDB" id="A0A7C8K5E7"/>
<gene>
    <name evidence="2" type="ORF">TWF788_002058</name>
</gene>
<accession>A0A7C8K5E7</accession>
<evidence type="ECO:0000313" key="2">
    <source>
        <dbReference type="EMBL" id="KAF3162326.1"/>
    </source>
</evidence>
<dbReference type="Proteomes" id="UP000479691">
    <property type="component" value="Unassembled WGS sequence"/>
</dbReference>
<protein>
    <submittedName>
        <fullName evidence="2">Uncharacterized protein</fullName>
    </submittedName>
</protein>
<reference evidence="2 3" key="1">
    <citation type="submission" date="2019-06" db="EMBL/GenBank/DDBJ databases">
        <authorList>
            <person name="Palmer J.M."/>
        </authorList>
    </citation>
    <scope>NUCLEOTIDE SEQUENCE [LARGE SCALE GENOMIC DNA]</scope>
    <source>
        <strain evidence="2 3">TWF788</strain>
    </source>
</reference>
<dbReference type="EMBL" id="JAABOE010000133">
    <property type="protein sequence ID" value="KAF3162326.1"/>
    <property type="molecule type" value="Genomic_DNA"/>
</dbReference>